<dbReference type="PANTHER" id="PTHR10094:SF25">
    <property type="entry name" value="SCP2 STEROL-BINDING DOMAIN-CONTAINING PROTEIN 1"/>
    <property type="match status" value="1"/>
</dbReference>
<feature type="domain" description="SCP2" evidence="1">
    <location>
        <begin position="19"/>
        <end position="93"/>
    </location>
</feature>
<dbReference type="AlphaFoldDB" id="A0A0N7M067"/>
<accession>A0A0N7M067</accession>
<proteinExistence type="predicted"/>
<gene>
    <name evidence="2" type="ORF">TRN7648_02563</name>
</gene>
<dbReference type="EMBL" id="CYSE01000004">
    <property type="protein sequence ID" value="CUH79617.1"/>
    <property type="molecule type" value="Genomic_DNA"/>
</dbReference>
<dbReference type="PANTHER" id="PTHR10094">
    <property type="entry name" value="STEROL CARRIER PROTEIN 2 SCP-2 FAMILY PROTEIN"/>
    <property type="match status" value="1"/>
</dbReference>
<protein>
    <submittedName>
        <fullName evidence="2">Putative sterol carrier protein</fullName>
    </submittedName>
</protein>
<dbReference type="STRING" id="441103.TRN7648_02563"/>
<dbReference type="RefSeq" id="WP_058248050.1">
    <property type="nucleotide sequence ID" value="NZ_CYSE01000004.1"/>
</dbReference>
<dbReference type="InterPro" id="IPR003033">
    <property type="entry name" value="SCP2_sterol-bd_dom"/>
</dbReference>
<keyword evidence="3" id="KW-1185">Reference proteome</keyword>
<evidence type="ECO:0000259" key="1">
    <source>
        <dbReference type="Pfam" id="PF02036"/>
    </source>
</evidence>
<dbReference type="OrthoDB" id="9809312at2"/>
<sequence length="94" mass="10113">MALTEIAERMQRGLDKRPLDQIVKFDCREAGSITLKNGRAHLADLPADCTIHISAANLGKLMDGKMNPMAGFAMGKIRVSGDMSVAMKLGQLLG</sequence>
<evidence type="ECO:0000313" key="3">
    <source>
        <dbReference type="Proteomes" id="UP000054935"/>
    </source>
</evidence>
<dbReference type="GO" id="GO:0005829">
    <property type="term" value="C:cytosol"/>
    <property type="evidence" value="ECO:0007669"/>
    <property type="project" value="TreeGrafter"/>
</dbReference>
<dbReference type="InterPro" id="IPR036527">
    <property type="entry name" value="SCP2_sterol-bd_dom_sf"/>
</dbReference>
<name>A0A0N7M067_9RHOB</name>
<dbReference type="Proteomes" id="UP000054935">
    <property type="component" value="Unassembled WGS sequence"/>
</dbReference>
<evidence type="ECO:0000313" key="2">
    <source>
        <dbReference type="EMBL" id="CUH79617.1"/>
    </source>
</evidence>
<organism evidence="2 3">
    <name type="scientific">Tropicibacter naphthalenivorans</name>
    <dbReference type="NCBI Taxonomy" id="441103"/>
    <lineage>
        <taxon>Bacteria</taxon>
        <taxon>Pseudomonadati</taxon>
        <taxon>Pseudomonadota</taxon>
        <taxon>Alphaproteobacteria</taxon>
        <taxon>Rhodobacterales</taxon>
        <taxon>Roseobacteraceae</taxon>
        <taxon>Tropicibacter</taxon>
    </lineage>
</organism>
<dbReference type="Gene3D" id="3.30.1050.10">
    <property type="entry name" value="SCP2 sterol-binding domain"/>
    <property type="match status" value="1"/>
</dbReference>
<reference evidence="2 3" key="1">
    <citation type="submission" date="2015-09" db="EMBL/GenBank/DDBJ databases">
        <authorList>
            <consortium name="Swine Surveillance"/>
        </authorList>
    </citation>
    <scope>NUCLEOTIDE SEQUENCE [LARGE SCALE GENOMIC DNA]</scope>
    <source>
        <strain evidence="2 3">CECT 7648</strain>
    </source>
</reference>
<dbReference type="SUPFAM" id="SSF55718">
    <property type="entry name" value="SCP-like"/>
    <property type="match status" value="1"/>
</dbReference>
<dbReference type="Pfam" id="PF02036">
    <property type="entry name" value="SCP2"/>
    <property type="match status" value="1"/>
</dbReference>